<dbReference type="InterPro" id="IPR003714">
    <property type="entry name" value="PhoH"/>
</dbReference>
<comment type="similarity">
    <text evidence="2">Belongs to the PhoH family.</text>
</comment>
<evidence type="ECO:0000256" key="3">
    <source>
        <dbReference type="ARBA" id="ARBA00022490"/>
    </source>
</evidence>
<name>A0A6C0LIV5_9ZZZZ</name>
<evidence type="ECO:0000256" key="6">
    <source>
        <dbReference type="ARBA" id="ARBA00039970"/>
    </source>
</evidence>
<evidence type="ECO:0000256" key="4">
    <source>
        <dbReference type="ARBA" id="ARBA00022741"/>
    </source>
</evidence>
<organism evidence="8">
    <name type="scientific">viral metagenome</name>
    <dbReference type="NCBI Taxonomy" id="1070528"/>
    <lineage>
        <taxon>unclassified sequences</taxon>
        <taxon>metagenomes</taxon>
        <taxon>organismal metagenomes</taxon>
    </lineage>
</organism>
<dbReference type="Pfam" id="PF02562">
    <property type="entry name" value="PhoH"/>
    <property type="match status" value="1"/>
</dbReference>
<accession>A0A6C0LIV5</accession>
<protein>
    <recommendedName>
        <fullName evidence="6">PhoH-like protein</fullName>
    </recommendedName>
</protein>
<keyword evidence="3" id="KW-0963">Cytoplasm</keyword>
<reference evidence="8" key="1">
    <citation type="journal article" date="2020" name="Nature">
        <title>Giant virus diversity and host interactions through global metagenomics.</title>
        <authorList>
            <person name="Schulz F."/>
            <person name="Roux S."/>
            <person name="Paez-Espino D."/>
            <person name="Jungbluth S."/>
            <person name="Walsh D.A."/>
            <person name="Denef V.J."/>
            <person name="McMahon K.D."/>
            <person name="Konstantinidis K.T."/>
            <person name="Eloe-Fadrosh E.A."/>
            <person name="Kyrpides N.C."/>
            <person name="Woyke T."/>
        </authorList>
    </citation>
    <scope>NUCLEOTIDE SEQUENCE</scope>
    <source>
        <strain evidence="8">GVMAG-M-3300027892-73</strain>
    </source>
</reference>
<evidence type="ECO:0000259" key="7">
    <source>
        <dbReference type="Pfam" id="PF02562"/>
    </source>
</evidence>
<dbReference type="EMBL" id="MN740520">
    <property type="protein sequence ID" value="QHU30876.1"/>
    <property type="molecule type" value="Genomic_DNA"/>
</dbReference>
<evidence type="ECO:0000256" key="5">
    <source>
        <dbReference type="ARBA" id="ARBA00022840"/>
    </source>
</evidence>
<proteinExistence type="inferred from homology"/>
<dbReference type="GO" id="GO:0005829">
    <property type="term" value="C:cytosol"/>
    <property type="evidence" value="ECO:0007669"/>
    <property type="project" value="TreeGrafter"/>
</dbReference>
<dbReference type="InterPro" id="IPR051451">
    <property type="entry name" value="PhoH2-like"/>
</dbReference>
<dbReference type="AlphaFoldDB" id="A0A6C0LIV5"/>
<evidence type="ECO:0000256" key="2">
    <source>
        <dbReference type="ARBA" id="ARBA00010393"/>
    </source>
</evidence>
<dbReference type="SUPFAM" id="SSF52540">
    <property type="entry name" value="P-loop containing nucleoside triphosphate hydrolases"/>
    <property type="match status" value="1"/>
</dbReference>
<dbReference type="PANTHER" id="PTHR30473:SF1">
    <property type="entry name" value="PHOH-LIKE PROTEIN"/>
    <property type="match status" value="1"/>
</dbReference>
<dbReference type="GO" id="GO:0005524">
    <property type="term" value="F:ATP binding"/>
    <property type="evidence" value="ECO:0007669"/>
    <property type="project" value="UniProtKB-KW"/>
</dbReference>
<keyword evidence="5" id="KW-0067">ATP-binding</keyword>
<dbReference type="Gene3D" id="3.40.50.300">
    <property type="entry name" value="P-loop containing nucleotide triphosphate hydrolases"/>
    <property type="match status" value="1"/>
</dbReference>
<comment type="subcellular location">
    <subcellularLocation>
        <location evidence="1">Cytoplasm</location>
    </subcellularLocation>
</comment>
<dbReference type="PANTHER" id="PTHR30473">
    <property type="entry name" value="PROTEIN PHOH"/>
    <property type="match status" value="1"/>
</dbReference>
<dbReference type="InterPro" id="IPR027417">
    <property type="entry name" value="P-loop_NTPase"/>
</dbReference>
<keyword evidence="4" id="KW-0547">Nucleotide-binding</keyword>
<feature type="domain" description="PhoH-like protein" evidence="7">
    <location>
        <begin position="49"/>
        <end position="259"/>
    </location>
</feature>
<evidence type="ECO:0000256" key="1">
    <source>
        <dbReference type="ARBA" id="ARBA00004496"/>
    </source>
</evidence>
<evidence type="ECO:0000313" key="8">
    <source>
        <dbReference type="EMBL" id="QHU30876.1"/>
    </source>
</evidence>
<sequence>MNIVHLSLFLFFISNYDWLAYGLNMNMRKERYIGLEEISKHKHNTLDYQPKSINQQLYASVLNNNDNKMIIVTGPAGTGKTLFACKRGIECLLSGESKRIVITRPLVAVEEEMGFLPGNIVKKMDPWTRPVFDIFLEYYSKNELEKMIYENVIEISPLAFMRGRTFKDTFIIADEMQNSSPNQMQMLTTRVGDGSRLVITGDLKQTDRTDANGLKDIVTKTNTYYRQNYNAHRLIHLVTLDNADVKRSKLVKQVIDIYDCKEISTAANTVSKTNRIGPIDFDALYRRDSSNSVYHASFNN</sequence>